<feature type="transmembrane region" description="Helical" evidence="9">
    <location>
        <begin position="224"/>
        <end position="246"/>
    </location>
</feature>
<dbReference type="PANTHER" id="PTHR11795">
    <property type="entry name" value="BRANCHED-CHAIN AMINO ACID TRANSPORT SYSTEM PERMEASE PROTEIN LIVH"/>
    <property type="match status" value="1"/>
</dbReference>
<evidence type="ECO:0000256" key="8">
    <source>
        <dbReference type="ARBA" id="ARBA00037998"/>
    </source>
</evidence>
<dbReference type="GO" id="GO:0006865">
    <property type="term" value="P:amino acid transport"/>
    <property type="evidence" value="ECO:0007669"/>
    <property type="project" value="UniProtKB-KW"/>
</dbReference>
<dbReference type="InterPro" id="IPR001851">
    <property type="entry name" value="ABC_transp_permease"/>
</dbReference>
<feature type="transmembrane region" description="Helical" evidence="9">
    <location>
        <begin position="137"/>
        <end position="156"/>
    </location>
</feature>
<feature type="transmembrane region" description="Helical" evidence="9">
    <location>
        <begin position="43"/>
        <end position="59"/>
    </location>
</feature>
<feature type="transmembrane region" description="Helical" evidence="9">
    <location>
        <begin position="65"/>
        <end position="84"/>
    </location>
</feature>
<dbReference type="InterPro" id="IPR052157">
    <property type="entry name" value="BCAA_transport_permease"/>
</dbReference>
<keyword evidence="5" id="KW-0029">Amino-acid transport</keyword>
<evidence type="ECO:0000256" key="2">
    <source>
        <dbReference type="ARBA" id="ARBA00022448"/>
    </source>
</evidence>
<sequence>MSAEVFSVFYQFADVFAFLILSAAGLAIVFGMMGVINMAHGEFIMCGAYVTVGLVNLGIPLAITQILAALTAGLIGVAVEFLIVRRFYKRPLDSLLATWGLSLIVTQSMLLIVGSAVRGIGTPEGSFAIGGYTFSTYRLVLFGCAVAVLGGLYIVFMKTRFGVIARATMQNAAMAKALGARTGRIYSISFGIGTGLAGLCGALYAPTMTLIPTMGATFVVESFVTVVIGGANVLLGTAPAAVFLAMIRMALNASYGQIIGQIGMLVAVILIIRVLPEGLSSVLVRRGR</sequence>
<evidence type="ECO:0000256" key="5">
    <source>
        <dbReference type="ARBA" id="ARBA00022970"/>
    </source>
</evidence>
<evidence type="ECO:0000256" key="1">
    <source>
        <dbReference type="ARBA" id="ARBA00004651"/>
    </source>
</evidence>
<evidence type="ECO:0000256" key="7">
    <source>
        <dbReference type="ARBA" id="ARBA00023136"/>
    </source>
</evidence>
<organism evidence="10 11">
    <name type="scientific">Bradyrhizobium japonicum</name>
    <dbReference type="NCBI Taxonomy" id="375"/>
    <lineage>
        <taxon>Bacteria</taxon>
        <taxon>Pseudomonadati</taxon>
        <taxon>Pseudomonadota</taxon>
        <taxon>Alphaproteobacteria</taxon>
        <taxon>Hyphomicrobiales</taxon>
        <taxon>Nitrobacteraceae</taxon>
        <taxon>Bradyrhizobium</taxon>
    </lineage>
</organism>
<evidence type="ECO:0000256" key="3">
    <source>
        <dbReference type="ARBA" id="ARBA00022475"/>
    </source>
</evidence>
<dbReference type="eggNOG" id="COG0559">
    <property type="taxonomic scope" value="Bacteria"/>
</dbReference>
<comment type="similarity">
    <text evidence="8">Belongs to the binding-protein-dependent transport system permease family. LivHM subfamily.</text>
</comment>
<keyword evidence="7 9" id="KW-0472">Membrane</keyword>
<dbReference type="PANTHER" id="PTHR11795:SF447">
    <property type="entry name" value="ABC TRANSPORTER PERMEASE PROTEIN"/>
    <property type="match status" value="1"/>
</dbReference>
<evidence type="ECO:0000256" key="9">
    <source>
        <dbReference type="SAM" id="Phobius"/>
    </source>
</evidence>
<reference evidence="10 11" key="1">
    <citation type="submission" date="2014-09" db="EMBL/GenBank/DDBJ databases">
        <title>Draft genome of Bradyrhizobium japonicum Is-34.</title>
        <authorList>
            <person name="Tsurumaru H."/>
            <person name="Yamakawa T."/>
            <person name="Hashimoto S."/>
            <person name="Okizaki K."/>
            <person name="Kanesaki Y."/>
            <person name="Yoshikawa H."/>
            <person name="Yajima S."/>
        </authorList>
    </citation>
    <scope>NUCLEOTIDE SEQUENCE [LARGE SCALE GENOMIC DNA]</scope>
    <source>
        <strain evidence="10 11">Is-34</strain>
    </source>
</reference>
<keyword evidence="3" id="KW-1003">Cell membrane</keyword>
<evidence type="ECO:0000256" key="4">
    <source>
        <dbReference type="ARBA" id="ARBA00022692"/>
    </source>
</evidence>
<keyword evidence="4 9" id="KW-0812">Transmembrane</keyword>
<dbReference type="AlphaFoldDB" id="A0A0A3Y0G4"/>
<gene>
    <name evidence="10" type="ORF">MA20_08740</name>
</gene>
<comment type="caution">
    <text evidence="10">The sequence shown here is derived from an EMBL/GenBank/DDBJ whole genome shotgun (WGS) entry which is preliminary data.</text>
</comment>
<dbReference type="GO" id="GO:0005886">
    <property type="term" value="C:plasma membrane"/>
    <property type="evidence" value="ECO:0007669"/>
    <property type="project" value="UniProtKB-SubCell"/>
</dbReference>
<comment type="subcellular location">
    <subcellularLocation>
        <location evidence="1">Cell membrane</location>
        <topology evidence="1">Multi-pass membrane protein</topology>
    </subcellularLocation>
</comment>
<evidence type="ECO:0000256" key="6">
    <source>
        <dbReference type="ARBA" id="ARBA00022989"/>
    </source>
</evidence>
<dbReference type="EMBL" id="JRPN01000005">
    <property type="protein sequence ID" value="KGT80135.1"/>
    <property type="molecule type" value="Genomic_DNA"/>
</dbReference>
<dbReference type="STRING" id="375.BKD09_RS20690"/>
<dbReference type="GO" id="GO:0022857">
    <property type="term" value="F:transmembrane transporter activity"/>
    <property type="evidence" value="ECO:0007669"/>
    <property type="project" value="InterPro"/>
</dbReference>
<protein>
    <submittedName>
        <fullName evidence="10">ABC transporter permease</fullName>
    </submittedName>
</protein>
<feature type="transmembrane region" description="Helical" evidence="9">
    <location>
        <begin position="185"/>
        <end position="204"/>
    </location>
</feature>
<proteinExistence type="inferred from homology"/>
<evidence type="ECO:0000313" key="10">
    <source>
        <dbReference type="EMBL" id="KGT80135.1"/>
    </source>
</evidence>
<keyword evidence="6 9" id="KW-1133">Transmembrane helix</keyword>
<accession>A0A0A3Y0G4</accession>
<feature type="transmembrane region" description="Helical" evidence="9">
    <location>
        <begin position="96"/>
        <end position="117"/>
    </location>
</feature>
<keyword evidence="2" id="KW-0813">Transport</keyword>
<evidence type="ECO:0000313" key="11">
    <source>
        <dbReference type="Proteomes" id="UP000030377"/>
    </source>
</evidence>
<dbReference type="Proteomes" id="UP000030377">
    <property type="component" value="Unassembled WGS sequence"/>
</dbReference>
<feature type="transmembrane region" description="Helical" evidence="9">
    <location>
        <begin position="15"/>
        <end position="36"/>
    </location>
</feature>
<dbReference type="CDD" id="cd06582">
    <property type="entry name" value="TM_PBP1_LivH_like"/>
    <property type="match status" value="1"/>
</dbReference>
<dbReference type="RefSeq" id="WP_041954802.1">
    <property type="nucleotide sequence ID" value="NZ_JRPN01000005.1"/>
</dbReference>
<name>A0A0A3Y0G4_BRAJP</name>
<dbReference type="Pfam" id="PF02653">
    <property type="entry name" value="BPD_transp_2"/>
    <property type="match status" value="1"/>
</dbReference>
<feature type="transmembrane region" description="Helical" evidence="9">
    <location>
        <begin position="258"/>
        <end position="276"/>
    </location>
</feature>